<evidence type="ECO:0000256" key="1">
    <source>
        <dbReference type="ARBA" id="ARBA00022761"/>
    </source>
</evidence>
<dbReference type="InterPro" id="IPR005203">
    <property type="entry name" value="Hemocyanin_C"/>
</dbReference>
<dbReference type="Pfam" id="PF00372">
    <property type="entry name" value="Hemocyanin_M"/>
    <property type="match status" value="1"/>
</dbReference>
<dbReference type="PROSITE" id="PS00210">
    <property type="entry name" value="HEMOCYANIN_2"/>
    <property type="match status" value="1"/>
</dbReference>
<accession>A0AAN7V3J2</accession>
<reference evidence="6 7" key="1">
    <citation type="journal article" date="2024" name="Insects">
        <title>An Improved Chromosome-Level Genome Assembly of the Firefly Pyrocoelia pectoralis.</title>
        <authorList>
            <person name="Fu X."/>
            <person name="Meyer-Rochow V.B."/>
            <person name="Ballantyne L."/>
            <person name="Zhu X."/>
        </authorList>
    </citation>
    <scope>NUCLEOTIDE SEQUENCE [LARGE SCALE GENOMIC DNA]</scope>
    <source>
        <strain evidence="6">XCY_ONT2</strain>
    </source>
</reference>
<dbReference type="InterPro" id="IPR008922">
    <property type="entry name" value="Di-copper_centre_dom_sf"/>
</dbReference>
<dbReference type="Gene3D" id="1.10.1280.10">
    <property type="entry name" value="Di-copper center containing domain from catechol oxidase"/>
    <property type="match status" value="1"/>
</dbReference>
<sequence>MKLVLLSIICICCTCALAEDDAKLLQYKDVLDLFKYMHQRTSLKKHVDIANSFNIKENIDKYTHPEFVNEFLKLYDHGLLPMDEIYGLFYDAHLEEAAALFKVFYFAKEFDTFYKSACWARYNVNQGVFLYALSIALQNRADTFEMVLPPIYEVNPYYFFNNEVIQKAHRYKQMGQPGPEYHFQANYSGWYMNVHPEQALSYFTEDVGIAAYYYFYNLYRPCWMNIEELGVNTYKRGEQYYYFYQQLIARFYLERLSNHFGEIGSYDYEDAFETGYFPSMTYPNGVPFPQRPNWAKFFTNYYNHGQSFSTKGQYPYAYYSVMDYERRIRDAIDLGFVITEDGKQVGIYTPDGFNTLADILEANPQAINSQYYGHLLVFARHLIGYTFQPLTPYKTVPSALENFETSLRDPGFWQLYKRLIIHFQKYKTNLSPYKHEELHFPGVKVEGIVVDPLVTFFDNFDIDISNAVYVNDDEFQGNDFNIHVRQFRLNHKPFSYKINVTSTVDKVESVVRVFIGPKWDEYGRFIELDENRLNFVEIDRFRYMMASGNNLITRNSEDLLFNDDRVSFKQMYDKLQVAEKPHAFPKRFLLPKGRASGQTFYMYVIVNPYKPLVLEKGAVVPIVGLGVERHDDFALGFPFDRSIDKTVFYVDNGYFQNVMVNHEGDDTIYGLTRSYDQLAAADCVKSQSYEAEKAQMSKLKLSYEPSSSSSAEFDELYLKFRSSNLYMPQSVRF</sequence>
<feature type="domain" description="Hemocyanin C-terminal" evidence="5">
    <location>
        <begin position="432"/>
        <end position="662"/>
    </location>
</feature>
<dbReference type="Gene3D" id="2.60.40.1520">
    <property type="entry name" value="Hemocyanin, C-terminal domain"/>
    <property type="match status" value="1"/>
</dbReference>
<dbReference type="Pfam" id="PF03722">
    <property type="entry name" value="Hemocyanin_N"/>
    <property type="match status" value="1"/>
</dbReference>
<dbReference type="InterPro" id="IPR000896">
    <property type="entry name" value="Hemocyanin/hexamerin_mid_dom"/>
</dbReference>
<dbReference type="AlphaFoldDB" id="A0AAN7V3J2"/>
<dbReference type="SUPFAM" id="SSF48056">
    <property type="entry name" value="Di-copper centre-containing domain"/>
    <property type="match status" value="1"/>
</dbReference>
<dbReference type="Proteomes" id="UP001329430">
    <property type="component" value="Chromosome 10"/>
</dbReference>
<dbReference type="PRINTS" id="PR00187">
    <property type="entry name" value="HAEMOCYANIN"/>
</dbReference>
<evidence type="ECO:0000313" key="6">
    <source>
        <dbReference type="EMBL" id="KAK5638486.1"/>
    </source>
</evidence>
<evidence type="ECO:0000259" key="4">
    <source>
        <dbReference type="Pfam" id="PF03722"/>
    </source>
</evidence>
<dbReference type="InterPro" id="IPR013788">
    <property type="entry name" value="Hemocyanin/hexamerin"/>
</dbReference>
<name>A0AAN7V3J2_9COLE</name>
<organism evidence="6 7">
    <name type="scientific">Pyrocoelia pectoralis</name>
    <dbReference type="NCBI Taxonomy" id="417401"/>
    <lineage>
        <taxon>Eukaryota</taxon>
        <taxon>Metazoa</taxon>
        <taxon>Ecdysozoa</taxon>
        <taxon>Arthropoda</taxon>
        <taxon>Hexapoda</taxon>
        <taxon>Insecta</taxon>
        <taxon>Pterygota</taxon>
        <taxon>Neoptera</taxon>
        <taxon>Endopterygota</taxon>
        <taxon>Coleoptera</taxon>
        <taxon>Polyphaga</taxon>
        <taxon>Elateriformia</taxon>
        <taxon>Elateroidea</taxon>
        <taxon>Lampyridae</taxon>
        <taxon>Lampyrinae</taxon>
        <taxon>Pyrocoelia</taxon>
    </lineage>
</organism>
<feature type="signal peptide" evidence="2">
    <location>
        <begin position="1"/>
        <end position="18"/>
    </location>
</feature>
<keyword evidence="2" id="KW-0732">Signal</keyword>
<feature type="domain" description="Hemocyanin N-terminal" evidence="4">
    <location>
        <begin position="27"/>
        <end position="143"/>
    </location>
</feature>
<protein>
    <submittedName>
        <fullName evidence="6">Uncharacterized protein</fullName>
    </submittedName>
</protein>
<dbReference type="InterPro" id="IPR037020">
    <property type="entry name" value="Hemocyanin_C_sf"/>
</dbReference>
<evidence type="ECO:0000256" key="2">
    <source>
        <dbReference type="SAM" id="SignalP"/>
    </source>
</evidence>
<keyword evidence="7" id="KW-1185">Reference proteome</keyword>
<dbReference type="InterPro" id="IPR036697">
    <property type="entry name" value="Hemocyanin_N_sf"/>
</dbReference>
<dbReference type="GO" id="GO:0005615">
    <property type="term" value="C:extracellular space"/>
    <property type="evidence" value="ECO:0007669"/>
    <property type="project" value="UniProtKB-ARBA"/>
</dbReference>
<keyword evidence="1" id="KW-0758">Storage protein</keyword>
<comment type="caution">
    <text evidence="6">The sequence shown here is derived from an EMBL/GenBank/DDBJ whole genome shotgun (WGS) entry which is preliminary data.</text>
</comment>
<dbReference type="Gene3D" id="1.20.1370.10">
    <property type="entry name" value="Hemocyanin, N-terminal domain"/>
    <property type="match status" value="1"/>
</dbReference>
<dbReference type="Pfam" id="PF03723">
    <property type="entry name" value="Hemocyanin_C"/>
    <property type="match status" value="1"/>
</dbReference>
<gene>
    <name evidence="6" type="ORF">RI129_012781</name>
</gene>
<feature type="chain" id="PRO_5042951308" evidence="2">
    <location>
        <begin position="19"/>
        <end position="733"/>
    </location>
</feature>
<dbReference type="SUPFAM" id="SSF81296">
    <property type="entry name" value="E set domains"/>
    <property type="match status" value="1"/>
</dbReference>
<proteinExistence type="predicted"/>
<dbReference type="EMBL" id="JAVRBK010000010">
    <property type="protein sequence ID" value="KAK5638486.1"/>
    <property type="molecule type" value="Genomic_DNA"/>
</dbReference>
<evidence type="ECO:0000259" key="5">
    <source>
        <dbReference type="Pfam" id="PF03723"/>
    </source>
</evidence>
<dbReference type="SUPFAM" id="SSF48050">
    <property type="entry name" value="Hemocyanin, N-terminal domain"/>
    <property type="match status" value="1"/>
</dbReference>
<dbReference type="PANTHER" id="PTHR11511:SF5">
    <property type="entry name" value="FAT-BODY PROTEIN 1-RELATED"/>
    <property type="match status" value="1"/>
</dbReference>
<evidence type="ECO:0000313" key="7">
    <source>
        <dbReference type="Proteomes" id="UP001329430"/>
    </source>
</evidence>
<evidence type="ECO:0000259" key="3">
    <source>
        <dbReference type="Pfam" id="PF00372"/>
    </source>
</evidence>
<dbReference type="InterPro" id="IPR014756">
    <property type="entry name" value="Ig_E-set"/>
</dbReference>
<dbReference type="PANTHER" id="PTHR11511">
    <property type="entry name" value="LARVAL STORAGE PROTEIN/PHENOLOXIDASE"/>
    <property type="match status" value="1"/>
</dbReference>
<dbReference type="InterPro" id="IPR005204">
    <property type="entry name" value="Hemocyanin_N"/>
</dbReference>
<dbReference type="GO" id="GO:0045735">
    <property type="term" value="F:nutrient reservoir activity"/>
    <property type="evidence" value="ECO:0007669"/>
    <property type="project" value="UniProtKB-KW"/>
</dbReference>
<feature type="domain" description="Hemocyanin middle" evidence="3">
    <location>
        <begin position="150"/>
        <end position="421"/>
    </location>
</feature>